<dbReference type="EMBL" id="LAZR01012993">
    <property type="protein sequence ID" value="KKM24106.1"/>
    <property type="molecule type" value="Genomic_DNA"/>
</dbReference>
<dbReference type="AlphaFoldDB" id="A0A0F9I919"/>
<feature type="region of interest" description="Disordered" evidence="1">
    <location>
        <begin position="67"/>
        <end position="112"/>
    </location>
</feature>
<name>A0A0F9I919_9ZZZZ</name>
<comment type="caution">
    <text evidence="2">The sequence shown here is derived from an EMBL/GenBank/DDBJ whole genome shotgun (WGS) entry which is preliminary data.</text>
</comment>
<feature type="region of interest" description="Disordered" evidence="1">
    <location>
        <begin position="17"/>
        <end position="51"/>
    </location>
</feature>
<proteinExistence type="predicted"/>
<feature type="compositionally biased region" description="Acidic residues" evidence="1">
    <location>
        <begin position="90"/>
        <end position="102"/>
    </location>
</feature>
<reference evidence="2" key="1">
    <citation type="journal article" date="2015" name="Nature">
        <title>Complex archaea that bridge the gap between prokaryotes and eukaryotes.</title>
        <authorList>
            <person name="Spang A."/>
            <person name="Saw J.H."/>
            <person name="Jorgensen S.L."/>
            <person name="Zaremba-Niedzwiedzka K."/>
            <person name="Martijn J."/>
            <person name="Lind A.E."/>
            <person name="van Eijk R."/>
            <person name="Schleper C."/>
            <person name="Guy L."/>
            <person name="Ettema T.J."/>
        </authorList>
    </citation>
    <scope>NUCLEOTIDE SEQUENCE</scope>
</reference>
<evidence type="ECO:0000313" key="2">
    <source>
        <dbReference type="EMBL" id="KKM24106.1"/>
    </source>
</evidence>
<sequence>MSLFGWDYPPGVTGNEYEIAGPDYSTESDTPCPYEPQRSIEDSLPCGEPTMEEGYQGKRWLACDEGHTTDLEPKEDDPDRLYDEARDREAEDFDPMDTDLSNDETAMLGQPY</sequence>
<accession>A0A0F9I919</accession>
<protein>
    <submittedName>
        <fullName evidence="2">Uncharacterized protein</fullName>
    </submittedName>
</protein>
<feature type="compositionally biased region" description="Basic and acidic residues" evidence="1">
    <location>
        <begin position="67"/>
        <end position="89"/>
    </location>
</feature>
<evidence type="ECO:0000256" key="1">
    <source>
        <dbReference type="SAM" id="MobiDB-lite"/>
    </source>
</evidence>
<gene>
    <name evidence="2" type="ORF">LCGC14_1608560</name>
</gene>
<organism evidence="2">
    <name type="scientific">marine sediment metagenome</name>
    <dbReference type="NCBI Taxonomy" id="412755"/>
    <lineage>
        <taxon>unclassified sequences</taxon>
        <taxon>metagenomes</taxon>
        <taxon>ecological metagenomes</taxon>
    </lineage>
</organism>